<dbReference type="InterPro" id="IPR035421">
    <property type="entry name" value="Terminase_6C"/>
</dbReference>
<keyword evidence="1" id="KW-1188">Viral release from host cell</keyword>
<dbReference type="EMBL" id="JACIJF010000011">
    <property type="protein sequence ID" value="MBB5711917.1"/>
    <property type="molecule type" value="Genomic_DNA"/>
</dbReference>
<comment type="caution">
    <text evidence="3">The sequence shown here is derived from an EMBL/GenBank/DDBJ whole genome shotgun (WGS) entry which is preliminary data.</text>
</comment>
<sequence>MDRLCRGPFLFGGRDGELIEDVEGALWTRDLIERQRAKRVPELVRVVVGVDPPASATGDACGIVAMGLGRDDCGYVLEDASVSGLRPEGWANAVAACAARHRADCVVAEANQGGDMVVSVLHSADAGLAVRKAYATNGKAARADPVQLKYEAGRIFHIGAFPELEDELCGMQMGGGYEGPGRSPDRGDALVWAATELMLGKARGARISFL</sequence>
<keyword evidence="4" id="KW-1185">Reference proteome</keyword>
<gene>
    <name evidence="3" type="ORF">FHT02_003170</name>
</gene>
<evidence type="ECO:0000256" key="1">
    <source>
        <dbReference type="ARBA" id="ARBA00022612"/>
    </source>
</evidence>
<name>A0A840YEN6_9SPHN</name>
<evidence type="ECO:0000259" key="2">
    <source>
        <dbReference type="Pfam" id="PF17289"/>
    </source>
</evidence>
<dbReference type="Pfam" id="PF17289">
    <property type="entry name" value="Terminase_6C"/>
    <property type="match status" value="1"/>
</dbReference>
<evidence type="ECO:0000313" key="4">
    <source>
        <dbReference type="Proteomes" id="UP000527143"/>
    </source>
</evidence>
<reference evidence="3 4" key="1">
    <citation type="submission" date="2020-08" db="EMBL/GenBank/DDBJ databases">
        <title>Genomic Encyclopedia of Type Strains, Phase IV (KMG-IV): sequencing the most valuable type-strain genomes for metagenomic binning, comparative biology and taxonomic classification.</title>
        <authorList>
            <person name="Goeker M."/>
        </authorList>
    </citation>
    <scope>NUCLEOTIDE SEQUENCE [LARGE SCALE GENOMIC DNA]</scope>
    <source>
        <strain evidence="3 4">DSM 26736</strain>
    </source>
</reference>
<dbReference type="Gene3D" id="3.30.420.240">
    <property type="match status" value="1"/>
</dbReference>
<proteinExistence type="predicted"/>
<protein>
    <submittedName>
        <fullName evidence="3">Phage terminase large subunit-like protein</fullName>
    </submittedName>
</protein>
<dbReference type="AlphaFoldDB" id="A0A840YEN6"/>
<feature type="domain" description="Terminase large subunit gp17-like C-terminal" evidence="2">
    <location>
        <begin position="48"/>
        <end position="194"/>
    </location>
</feature>
<evidence type="ECO:0000313" key="3">
    <source>
        <dbReference type="EMBL" id="MBB5711917.1"/>
    </source>
</evidence>
<organism evidence="3 4">
    <name type="scientific">Sphingomonas xinjiangensis</name>
    <dbReference type="NCBI Taxonomy" id="643568"/>
    <lineage>
        <taxon>Bacteria</taxon>
        <taxon>Pseudomonadati</taxon>
        <taxon>Pseudomonadota</taxon>
        <taxon>Alphaproteobacteria</taxon>
        <taxon>Sphingomonadales</taxon>
        <taxon>Sphingomonadaceae</taxon>
        <taxon>Sphingomonas</taxon>
    </lineage>
</organism>
<accession>A0A840YEN6</accession>
<dbReference type="Proteomes" id="UP000527143">
    <property type="component" value="Unassembled WGS sequence"/>
</dbReference>